<sequence>MTAVTFFRARFRARRGGGRVRWVAVTLLALVILAAIFAPVLSPDDPARQTLDQLRPPSADHPLGTDALGRDVLSRMLYALRTDLLLMVFAAGLPMLAGTVIGALAGYHGGSLDAAVRWVADIFQALPVYVLLIAFVFVLGPGTPSLLVAFGTLGWIVYARLIRTEVRRVRERDYVSASYLLGLSHTTVLVRHVLPNSLRQSLVYLTTDMGLALQGIAVLSFFGLGVEAGTPELGAMVAEAQVLLRSHWWLAAFPGLMIIVIGSSVAALADRFNEDGEAG</sequence>
<feature type="transmembrane region" description="Helical" evidence="7">
    <location>
        <begin position="20"/>
        <end position="41"/>
    </location>
</feature>
<dbReference type="GO" id="GO:0005886">
    <property type="term" value="C:plasma membrane"/>
    <property type="evidence" value="ECO:0007669"/>
    <property type="project" value="UniProtKB-SubCell"/>
</dbReference>
<feature type="transmembrane region" description="Helical" evidence="7">
    <location>
        <begin position="202"/>
        <end position="226"/>
    </location>
</feature>
<evidence type="ECO:0000256" key="7">
    <source>
        <dbReference type="RuleBase" id="RU363032"/>
    </source>
</evidence>
<dbReference type="Pfam" id="PF00528">
    <property type="entry name" value="BPD_transp_1"/>
    <property type="match status" value="1"/>
</dbReference>
<evidence type="ECO:0000259" key="8">
    <source>
        <dbReference type="PROSITE" id="PS50928"/>
    </source>
</evidence>
<feature type="transmembrane region" description="Helical" evidence="7">
    <location>
        <begin position="118"/>
        <end position="139"/>
    </location>
</feature>
<evidence type="ECO:0000256" key="1">
    <source>
        <dbReference type="ARBA" id="ARBA00004651"/>
    </source>
</evidence>
<evidence type="ECO:0000256" key="2">
    <source>
        <dbReference type="ARBA" id="ARBA00022448"/>
    </source>
</evidence>
<evidence type="ECO:0000256" key="3">
    <source>
        <dbReference type="ARBA" id="ARBA00022475"/>
    </source>
</evidence>
<name>A0A2W2FV99_9ACTN</name>
<proteinExistence type="inferred from homology"/>
<keyword evidence="10" id="KW-1185">Reference proteome</keyword>
<keyword evidence="2 7" id="KW-0813">Transport</keyword>
<feature type="domain" description="ABC transmembrane type-1" evidence="8">
    <location>
        <begin position="80"/>
        <end position="269"/>
    </location>
</feature>
<keyword evidence="6 7" id="KW-0472">Membrane</keyword>
<protein>
    <submittedName>
        <fullName evidence="9">ABC transporter permease</fullName>
    </submittedName>
</protein>
<organism evidence="9 10">
    <name type="scientific">Spongiactinospora gelatinilytica</name>
    <dbReference type="NCBI Taxonomy" id="2666298"/>
    <lineage>
        <taxon>Bacteria</taxon>
        <taxon>Bacillati</taxon>
        <taxon>Actinomycetota</taxon>
        <taxon>Actinomycetes</taxon>
        <taxon>Streptosporangiales</taxon>
        <taxon>Streptosporangiaceae</taxon>
        <taxon>Spongiactinospora</taxon>
    </lineage>
</organism>
<dbReference type="Gene3D" id="1.10.3720.10">
    <property type="entry name" value="MetI-like"/>
    <property type="match status" value="1"/>
</dbReference>
<dbReference type="PANTHER" id="PTHR43386:SF1">
    <property type="entry name" value="D,D-DIPEPTIDE TRANSPORT SYSTEM PERMEASE PROTEIN DDPC-RELATED"/>
    <property type="match status" value="1"/>
</dbReference>
<keyword evidence="5 7" id="KW-1133">Transmembrane helix</keyword>
<evidence type="ECO:0000256" key="6">
    <source>
        <dbReference type="ARBA" id="ARBA00023136"/>
    </source>
</evidence>
<dbReference type="EMBL" id="POUA01000203">
    <property type="protein sequence ID" value="PZG39711.1"/>
    <property type="molecule type" value="Genomic_DNA"/>
</dbReference>
<dbReference type="AlphaFoldDB" id="A0A2W2FV99"/>
<dbReference type="CDD" id="cd06261">
    <property type="entry name" value="TM_PBP2"/>
    <property type="match status" value="1"/>
</dbReference>
<comment type="caution">
    <text evidence="9">The sequence shown here is derived from an EMBL/GenBank/DDBJ whole genome shotgun (WGS) entry which is preliminary data.</text>
</comment>
<evidence type="ECO:0000313" key="9">
    <source>
        <dbReference type="EMBL" id="PZG39711.1"/>
    </source>
</evidence>
<dbReference type="InterPro" id="IPR050366">
    <property type="entry name" value="BP-dependent_transpt_permease"/>
</dbReference>
<dbReference type="PROSITE" id="PS50928">
    <property type="entry name" value="ABC_TM1"/>
    <property type="match status" value="1"/>
</dbReference>
<dbReference type="PANTHER" id="PTHR43386">
    <property type="entry name" value="OLIGOPEPTIDE TRANSPORT SYSTEM PERMEASE PROTEIN APPC"/>
    <property type="match status" value="1"/>
</dbReference>
<dbReference type="InterPro" id="IPR000515">
    <property type="entry name" value="MetI-like"/>
</dbReference>
<evidence type="ECO:0000256" key="5">
    <source>
        <dbReference type="ARBA" id="ARBA00022989"/>
    </source>
</evidence>
<feature type="transmembrane region" description="Helical" evidence="7">
    <location>
        <begin position="84"/>
        <end position="106"/>
    </location>
</feature>
<dbReference type="InterPro" id="IPR035906">
    <property type="entry name" value="MetI-like_sf"/>
</dbReference>
<comment type="subcellular location">
    <subcellularLocation>
        <location evidence="1 7">Cell membrane</location>
        <topology evidence="1 7">Multi-pass membrane protein</topology>
    </subcellularLocation>
</comment>
<gene>
    <name evidence="9" type="ORF">C1I98_23405</name>
</gene>
<dbReference type="Proteomes" id="UP000248544">
    <property type="component" value="Unassembled WGS sequence"/>
</dbReference>
<keyword evidence="4 7" id="KW-0812">Transmembrane</keyword>
<reference evidence="9 10" key="1">
    <citation type="submission" date="2018-01" db="EMBL/GenBank/DDBJ databases">
        <title>Draft genome sequence of Sphaerisporangium sp. 7K107.</title>
        <authorList>
            <person name="Sahin N."/>
            <person name="Saygin H."/>
            <person name="Ay H."/>
        </authorList>
    </citation>
    <scope>NUCLEOTIDE SEQUENCE [LARGE SCALE GENOMIC DNA]</scope>
    <source>
        <strain evidence="9 10">7K107</strain>
    </source>
</reference>
<accession>A0A2W2FV99</accession>
<dbReference type="GO" id="GO:0055085">
    <property type="term" value="P:transmembrane transport"/>
    <property type="evidence" value="ECO:0007669"/>
    <property type="project" value="InterPro"/>
</dbReference>
<evidence type="ECO:0000256" key="4">
    <source>
        <dbReference type="ARBA" id="ARBA00022692"/>
    </source>
</evidence>
<dbReference type="SUPFAM" id="SSF161098">
    <property type="entry name" value="MetI-like"/>
    <property type="match status" value="1"/>
</dbReference>
<feature type="transmembrane region" description="Helical" evidence="7">
    <location>
        <begin position="145"/>
        <end position="162"/>
    </location>
</feature>
<keyword evidence="3" id="KW-1003">Cell membrane</keyword>
<comment type="similarity">
    <text evidence="7">Belongs to the binding-protein-dependent transport system permease family.</text>
</comment>
<feature type="transmembrane region" description="Helical" evidence="7">
    <location>
        <begin position="246"/>
        <end position="269"/>
    </location>
</feature>
<evidence type="ECO:0000313" key="10">
    <source>
        <dbReference type="Proteomes" id="UP000248544"/>
    </source>
</evidence>
<dbReference type="RefSeq" id="WP_111169583.1">
    <property type="nucleotide sequence ID" value="NZ_POUA01000203.1"/>
</dbReference>